<sequence>MIATLIDWSLRNRLFVLAAAVLLLGYGSHRAVQMPVDVFPDLTAPTVTILAEAPGLAPVEMETLVTIPIETAMNGASGVRRIRSSTSIGAAIVYVEFDWDADIYRARQIVGERLRTALPALPADMAPPTLAPVTSIMGEVMYIALRSELDAAGRPRHDSMTLKTEADWTLRRQLLAVPGVAQIVPTGGDTRQYQVLLNPLKLADYRTGIDQVRAALAETNTNTAAGFLAENGQEYLIYGLGRVHSAEDIATTVIAERGGVPVHVGDVAEVRIGPAVRRGAASANGSPAVVLAIQKQPGANTLALTARLDRRIAELQQGLPAGMVIEAELFRQANFIQLAVDNVEEALRDGAILVVVIVFLFLWSATATVITALAIPLSLLAAVLVLEAMGASINTMTLGGMAIAVGALVDDAIIDVENIARRLRENTALPAEARRPTLAVVYAATHEIQSTIVFATLIIILVFLPLFFLSGVEGRLLAPLGLAYVVALAASLLVAVTITPVLSYYLLPRSWAIRVGREAALVRWLKAGYGPLLDATLRRWRLLAGTSFLLLALALLALSQAGQTFLPPFNEGSLTIMASTPPGTSLAQSDALAEQLEAALLAQPEVVGTARRTGRSELAEHTQEVNSTEIEVNLDLSGQGGGTRDMDTLLAALRERLQQVPGLAITIGQPISHRVDHMLSGTRAAVAVKVFGDDLYELRRLARQVEAAMQDVPGVVDLFVEQQADIPFVHIDLDRTALARHGLRVGEVSRAIEAAFYGSRVSSVLEGQRSFDLVMRYPDEARADLQAIRETLITTPDGARLPLHALADIRRDRGPNTISREDVQRKIVVSANVAAAGAGTDLRSVVTNIQRAVAEQVQLPLGQSSGNWRIAYGGQFESAAQARQTLLILGAGVVTGIFLLLTVAFRSTGDAALVMLNLPLAVVGGIFGVYAAGGVVSVASIVGFIALFGIATRNGVMLVTHIRHLMDDEHMTDFHAAVRRGAMERLAPILMTALSAGLALVPLALAGGQPGSELQTPMAIVMLWGLLSSTALNMLVVPALYLRFGTAARQPSADDQPKSGIAPQKAEADSR</sequence>
<feature type="transmembrane region" description="Helical" evidence="9">
    <location>
        <begin position="353"/>
        <end position="386"/>
    </location>
</feature>
<dbReference type="EMBL" id="NRRV01000049">
    <property type="protein sequence ID" value="MBK1632490.1"/>
    <property type="molecule type" value="Genomic_DNA"/>
</dbReference>
<feature type="region of interest" description="Disordered" evidence="8">
    <location>
        <begin position="1050"/>
        <end position="1071"/>
    </location>
</feature>
<proteinExistence type="inferred from homology"/>
<feature type="transmembrane region" description="Helical" evidence="9">
    <location>
        <begin position="542"/>
        <end position="561"/>
    </location>
</feature>
<reference evidence="10 11" key="1">
    <citation type="journal article" date="2020" name="Microorganisms">
        <title>Osmotic Adaptation and Compatible Solute Biosynthesis of Phototrophic Bacteria as Revealed from Genome Analyses.</title>
        <authorList>
            <person name="Imhoff J.F."/>
            <person name="Rahn T."/>
            <person name="Kunzel S."/>
            <person name="Keller A."/>
            <person name="Neulinger S.C."/>
        </authorList>
    </citation>
    <scope>NUCLEOTIDE SEQUENCE [LARGE SCALE GENOMIC DNA]</scope>
    <source>
        <strain evidence="10 11">DSM 6210</strain>
    </source>
</reference>
<evidence type="ECO:0000313" key="11">
    <source>
        <dbReference type="Proteomes" id="UP000748752"/>
    </source>
</evidence>
<dbReference type="NCBIfam" id="TIGR00914">
    <property type="entry name" value="2A0601"/>
    <property type="match status" value="1"/>
</dbReference>
<dbReference type="Gene3D" id="3.30.70.1430">
    <property type="entry name" value="Multidrug efflux transporter AcrB pore domain"/>
    <property type="match status" value="2"/>
</dbReference>
<keyword evidence="4" id="KW-1003">Cell membrane</keyword>
<evidence type="ECO:0000313" key="10">
    <source>
        <dbReference type="EMBL" id="MBK1632490.1"/>
    </source>
</evidence>
<evidence type="ECO:0000256" key="5">
    <source>
        <dbReference type="ARBA" id="ARBA00022692"/>
    </source>
</evidence>
<feature type="transmembrane region" description="Helical" evidence="9">
    <location>
        <begin position="482"/>
        <end position="507"/>
    </location>
</feature>
<dbReference type="PANTHER" id="PTHR32063">
    <property type="match status" value="1"/>
</dbReference>
<evidence type="ECO:0000256" key="9">
    <source>
        <dbReference type="SAM" id="Phobius"/>
    </source>
</evidence>
<accession>A0ABS1CKM9</accession>
<evidence type="ECO:0000256" key="2">
    <source>
        <dbReference type="ARBA" id="ARBA00010942"/>
    </source>
</evidence>
<keyword evidence="7 9" id="KW-0472">Membrane</keyword>
<evidence type="ECO:0000256" key="6">
    <source>
        <dbReference type="ARBA" id="ARBA00022989"/>
    </source>
</evidence>
<dbReference type="SUPFAM" id="SSF82714">
    <property type="entry name" value="Multidrug efflux transporter AcrB TolC docking domain, DN and DC subdomains"/>
    <property type="match status" value="2"/>
</dbReference>
<evidence type="ECO:0000256" key="3">
    <source>
        <dbReference type="ARBA" id="ARBA00022448"/>
    </source>
</evidence>
<dbReference type="Proteomes" id="UP000748752">
    <property type="component" value="Unassembled WGS sequence"/>
</dbReference>
<feature type="transmembrane region" description="Helical" evidence="9">
    <location>
        <begin position="912"/>
        <end position="932"/>
    </location>
</feature>
<dbReference type="PRINTS" id="PR00702">
    <property type="entry name" value="ACRIFLAVINRP"/>
</dbReference>
<keyword evidence="11" id="KW-1185">Reference proteome</keyword>
<dbReference type="InterPro" id="IPR004763">
    <property type="entry name" value="CusA-like"/>
</dbReference>
<comment type="subcellular location">
    <subcellularLocation>
        <location evidence="1">Cell membrane</location>
        <topology evidence="1">Multi-pass membrane protein</topology>
    </subcellularLocation>
</comment>
<evidence type="ECO:0000256" key="4">
    <source>
        <dbReference type="ARBA" id="ARBA00022475"/>
    </source>
</evidence>
<dbReference type="InterPro" id="IPR027463">
    <property type="entry name" value="AcrB_DN_DC_subdom"/>
</dbReference>
<dbReference type="Gene3D" id="1.20.1640.10">
    <property type="entry name" value="Multidrug efflux transporter AcrB transmembrane domain"/>
    <property type="match status" value="2"/>
</dbReference>
<evidence type="ECO:0000256" key="7">
    <source>
        <dbReference type="ARBA" id="ARBA00023136"/>
    </source>
</evidence>
<dbReference type="Gene3D" id="3.30.70.1320">
    <property type="entry name" value="Multidrug efflux transporter AcrB pore domain like"/>
    <property type="match status" value="1"/>
</dbReference>
<dbReference type="Gene3D" id="3.30.70.1440">
    <property type="entry name" value="Multidrug efflux transporter AcrB pore domain"/>
    <property type="match status" value="1"/>
</dbReference>
<dbReference type="InterPro" id="IPR001036">
    <property type="entry name" value="Acrflvin-R"/>
</dbReference>
<organism evidence="10 11">
    <name type="scientific">Thiohalocapsa halophila</name>
    <dbReference type="NCBI Taxonomy" id="69359"/>
    <lineage>
        <taxon>Bacteria</taxon>
        <taxon>Pseudomonadati</taxon>
        <taxon>Pseudomonadota</taxon>
        <taxon>Gammaproteobacteria</taxon>
        <taxon>Chromatiales</taxon>
        <taxon>Chromatiaceae</taxon>
        <taxon>Thiohalocapsa</taxon>
    </lineage>
</organism>
<keyword evidence="3" id="KW-0813">Transport</keyword>
<keyword evidence="5 9" id="KW-0812">Transmembrane</keyword>
<comment type="caution">
    <text evidence="10">The sequence shown here is derived from an EMBL/GenBank/DDBJ whole genome shotgun (WGS) entry which is preliminary data.</text>
</comment>
<dbReference type="SUPFAM" id="SSF82866">
    <property type="entry name" value="Multidrug efflux transporter AcrB transmembrane domain"/>
    <property type="match status" value="2"/>
</dbReference>
<feature type="transmembrane region" description="Helical" evidence="9">
    <location>
        <begin position="986"/>
        <end position="1006"/>
    </location>
</feature>
<evidence type="ECO:0000256" key="8">
    <source>
        <dbReference type="SAM" id="MobiDB-lite"/>
    </source>
</evidence>
<dbReference type="Gene3D" id="3.30.2090.10">
    <property type="entry name" value="Multidrug efflux transporter AcrB TolC docking domain, DN and DC subdomains"/>
    <property type="match status" value="2"/>
</dbReference>
<dbReference type="SUPFAM" id="SSF82693">
    <property type="entry name" value="Multidrug efflux transporter AcrB pore domain, PN1, PN2, PC1 and PC2 subdomains"/>
    <property type="match status" value="3"/>
</dbReference>
<evidence type="ECO:0000256" key="1">
    <source>
        <dbReference type="ARBA" id="ARBA00004651"/>
    </source>
</evidence>
<protein>
    <submittedName>
        <fullName evidence="10">CusA/CzcA family heavy metal efflux RND transporter</fullName>
    </submittedName>
</protein>
<comment type="similarity">
    <text evidence="2">Belongs to the resistance-nodulation-cell division (RND) (TC 2.A.6) family.</text>
</comment>
<dbReference type="RefSeq" id="WP_200240092.1">
    <property type="nucleotide sequence ID" value="NZ_NRRV01000049.1"/>
</dbReference>
<gene>
    <name evidence="10" type="ORF">CKO31_17430</name>
</gene>
<feature type="transmembrane region" description="Helical" evidence="9">
    <location>
        <begin position="938"/>
        <end position="956"/>
    </location>
</feature>
<feature type="transmembrane region" description="Helical" evidence="9">
    <location>
        <begin position="886"/>
        <end position="905"/>
    </location>
</feature>
<feature type="transmembrane region" description="Helical" evidence="9">
    <location>
        <begin position="452"/>
        <end position="470"/>
    </location>
</feature>
<feature type="transmembrane region" description="Helical" evidence="9">
    <location>
        <begin position="1018"/>
        <end position="1042"/>
    </location>
</feature>
<dbReference type="PANTHER" id="PTHR32063:SF4">
    <property type="entry name" value="SLR6043 PROTEIN"/>
    <property type="match status" value="1"/>
</dbReference>
<keyword evidence="6 9" id="KW-1133">Transmembrane helix</keyword>
<name>A0ABS1CKM9_9GAMM</name>
<dbReference type="Pfam" id="PF00873">
    <property type="entry name" value="ACR_tran"/>
    <property type="match status" value="1"/>
</dbReference>